<evidence type="ECO:0000256" key="2">
    <source>
        <dbReference type="ARBA" id="ARBA00005464"/>
    </source>
</evidence>
<dbReference type="EMBL" id="LCRX01000012">
    <property type="protein sequence ID" value="KKW41937.1"/>
    <property type="molecule type" value="Genomic_DNA"/>
</dbReference>
<dbReference type="GO" id="GO:0005737">
    <property type="term" value="C:cytoplasm"/>
    <property type="evidence" value="ECO:0007669"/>
    <property type="project" value="UniProtKB-SubCell"/>
</dbReference>
<evidence type="ECO:0000259" key="11">
    <source>
        <dbReference type="Pfam" id="PF05697"/>
    </source>
</evidence>
<dbReference type="InterPro" id="IPR008881">
    <property type="entry name" value="Trigger_fac_ribosome-bd_bac"/>
</dbReference>
<evidence type="ECO:0000256" key="4">
    <source>
        <dbReference type="ARBA" id="ARBA00016902"/>
    </source>
</evidence>
<dbReference type="NCBIfam" id="TIGR00115">
    <property type="entry name" value="tig"/>
    <property type="match status" value="1"/>
</dbReference>
<feature type="domain" description="Trigger factor ribosome-binding bacterial" evidence="11">
    <location>
        <begin position="1"/>
        <end position="145"/>
    </location>
</feature>
<dbReference type="Gene3D" id="1.10.3120.10">
    <property type="entry name" value="Trigger factor, C-terminal domain"/>
    <property type="match status" value="1"/>
</dbReference>
<evidence type="ECO:0000313" key="13">
    <source>
        <dbReference type="EMBL" id="KKW41937.1"/>
    </source>
</evidence>
<sequence length="434" mass="49577">MSHTRKDIPQSQVELTITVEPDAYHKHLIKAAERISMRASIRGFRPGKAPYEIVKREMGEMNILQEALESIVQESFYEAVTAEHLDTVGMPDVKIQKIAPGNELVYTATVALLPEVKMASLDKIKVTKKTKPVTDEQVSEVVDNLRKLQAKEVAKDGQAGREDIVLIDMDMFIDSVPVDGGQAKNYRVYLSEDHYIPGFNKELVGLKKNESKKFSIKFPATHYQKHLAGKNVNIEINVKDVFERQLPELSEEFAKTLGQQSVEKLKDLLRTNLGQEAERKSEEQAEIEIFDTLIEKSEFGDIPEVLIDAERKKMFYELTRDLERHGISIEQYLNDIKKKEDELYQDFKTQAEKRAKAALLSRHIALQNQIAVSEEETDAELRMMAEAYKDNPEHLEQIKKPEVRGTIKNVIQNKKVIAWLKEKILGPAPKKLAE</sequence>
<dbReference type="EC" id="5.2.1.8" evidence="3 9"/>
<dbReference type="InterPro" id="IPR027304">
    <property type="entry name" value="Trigger_fact/SurA_dom_sf"/>
</dbReference>
<dbReference type="PATRIC" id="fig|1619044.3.peg.901"/>
<dbReference type="InterPro" id="IPR008880">
    <property type="entry name" value="Trigger_fac_C"/>
</dbReference>
<dbReference type="GO" id="GO:0015031">
    <property type="term" value="P:protein transport"/>
    <property type="evidence" value="ECO:0007669"/>
    <property type="project" value="UniProtKB-UniRule"/>
</dbReference>
<dbReference type="GO" id="GO:0051083">
    <property type="term" value="P:'de novo' cotranslational protein folding"/>
    <property type="evidence" value="ECO:0007669"/>
    <property type="project" value="TreeGrafter"/>
</dbReference>
<dbReference type="AlphaFoldDB" id="A0A0G2AKZ2"/>
<dbReference type="GO" id="GO:0051301">
    <property type="term" value="P:cell division"/>
    <property type="evidence" value="ECO:0007669"/>
    <property type="project" value="UniProtKB-KW"/>
</dbReference>
<dbReference type="GO" id="GO:0044183">
    <property type="term" value="F:protein folding chaperone"/>
    <property type="evidence" value="ECO:0007669"/>
    <property type="project" value="TreeGrafter"/>
</dbReference>
<dbReference type="Pfam" id="PF05698">
    <property type="entry name" value="Trigger_C"/>
    <property type="match status" value="1"/>
</dbReference>
<dbReference type="Pfam" id="PF05697">
    <property type="entry name" value="Trigger_N"/>
    <property type="match status" value="1"/>
</dbReference>
<dbReference type="PANTHER" id="PTHR30560">
    <property type="entry name" value="TRIGGER FACTOR CHAPERONE AND PEPTIDYL-PROLYL CIS/TRANS ISOMERASE"/>
    <property type="match status" value="1"/>
</dbReference>
<evidence type="ECO:0000313" key="14">
    <source>
        <dbReference type="Proteomes" id="UP000033870"/>
    </source>
</evidence>
<comment type="domain">
    <text evidence="9">Consists of 3 domains; the N-terminus binds the ribosome, the middle domain has PPIase activity, while the C-terminus has intrinsic chaperone activity on its own.</text>
</comment>
<protein>
    <recommendedName>
        <fullName evidence="4 9">Trigger factor</fullName>
        <shortName evidence="9">TF</shortName>
        <ecNumber evidence="3 9">5.2.1.8</ecNumber>
    </recommendedName>
    <alternativeName>
        <fullName evidence="8 9">PPIase</fullName>
    </alternativeName>
</protein>
<dbReference type="Proteomes" id="UP000033870">
    <property type="component" value="Unassembled WGS sequence"/>
</dbReference>
<evidence type="ECO:0000256" key="7">
    <source>
        <dbReference type="ARBA" id="ARBA00023235"/>
    </source>
</evidence>
<dbReference type="PANTHER" id="PTHR30560:SF3">
    <property type="entry name" value="TRIGGER FACTOR-LIKE PROTEIN TIG, CHLOROPLASTIC"/>
    <property type="match status" value="1"/>
</dbReference>
<dbReference type="SUPFAM" id="SSF102735">
    <property type="entry name" value="Trigger factor ribosome-binding domain"/>
    <property type="match status" value="1"/>
</dbReference>
<evidence type="ECO:0000256" key="9">
    <source>
        <dbReference type="HAMAP-Rule" id="MF_00303"/>
    </source>
</evidence>
<evidence type="ECO:0000256" key="5">
    <source>
        <dbReference type="ARBA" id="ARBA00023110"/>
    </source>
</evidence>
<name>A0A0G2AKZ2_9BACT</name>
<dbReference type="GO" id="GO:0003755">
    <property type="term" value="F:peptidyl-prolyl cis-trans isomerase activity"/>
    <property type="evidence" value="ECO:0007669"/>
    <property type="project" value="UniProtKB-UniRule"/>
</dbReference>
<dbReference type="InterPro" id="IPR046357">
    <property type="entry name" value="PPIase_dom_sf"/>
</dbReference>
<feature type="domain" description="Trigger factor C-terminal" evidence="12">
    <location>
        <begin position="261"/>
        <end position="422"/>
    </location>
</feature>
<reference evidence="13 14" key="1">
    <citation type="journal article" date="2015" name="Nature">
        <title>rRNA introns, odd ribosomes, and small enigmatic genomes across a large radiation of phyla.</title>
        <authorList>
            <person name="Brown C.T."/>
            <person name="Hug L.A."/>
            <person name="Thomas B.C."/>
            <person name="Sharon I."/>
            <person name="Castelle C.J."/>
            <person name="Singh A."/>
            <person name="Wilkins M.J."/>
            <person name="Williams K.H."/>
            <person name="Banfield J.F."/>
        </authorList>
    </citation>
    <scope>NUCLEOTIDE SEQUENCE [LARGE SCALE GENOMIC DNA]</scope>
</reference>
<proteinExistence type="inferred from homology"/>
<gene>
    <name evidence="9" type="primary">tig</name>
    <name evidence="13" type="ORF">UY92_C0012G0016</name>
</gene>
<evidence type="ECO:0000256" key="1">
    <source>
        <dbReference type="ARBA" id="ARBA00000971"/>
    </source>
</evidence>
<comment type="catalytic activity">
    <reaction evidence="1 9">
        <text>[protein]-peptidylproline (omega=180) = [protein]-peptidylproline (omega=0)</text>
        <dbReference type="Rhea" id="RHEA:16237"/>
        <dbReference type="Rhea" id="RHEA-COMP:10747"/>
        <dbReference type="Rhea" id="RHEA-COMP:10748"/>
        <dbReference type="ChEBI" id="CHEBI:83833"/>
        <dbReference type="ChEBI" id="CHEBI:83834"/>
        <dbReference type="EC" id="5.2.1.8"/>
    </reaction>
</comment>
<dbReference type="InterPro" id="IPR036611">
    <property type="entry name" value="Trigger_fac_ribosome-bd_sf"/>
</dbReference>
<dbReference type="InterPro" id="IPR005215">
    <property type="entry name" value="Trig_fac"/>
</dbReference>
<keyword evidence="9" id="KW-0131">Cell cycle</keyword>
<keyword evidence="9" id="KW-0132">Cell division</keyword>
<feature type="domain" description="PPIase FKBP-type" evidence="10">
    <location>
        <begin position="158"/>
        <end position="231"/>
    </location>
</feature>
<dbReference type="Pfam" id="PF00254">
    <property type="entry name" value="FKBP_C"/>
    <property type="match status" value="1"/>
</dbReference>
<dbReference type="GO" id="GO:0043022">
    <property type="term" value="F:ribosome binding"/>
    <property type="evidence" value="ECO:0007669"/>
    <property type="project" value="TreeGrafter"/>
</dbReference>
<evidence type="ECO:0000259" key="12">
    <source>
        <dbReference type="Pfam" id="PF05698"/>
    </source>
</evidence>
<dbReference type="GO" id="GO:0043335">
    <property type="term" value="P:protein unfolding"/>
    <property type="evidence" value="ECO:0007669"/>
    <property type="project" value="TreeGrafter"/>
</dbReference>
<dbReference type="PIRSF" id="PIRSF003095">
    <property type="entry name" value="Trigger_factor"/>
    <property type="match status" value="1"/>
</dbReference>
<dbReference type="HAMAP" id="MF_00303">
    <property type="entry name" value="Trigger_factor_Tig"/>
    <property type="match status" value="1"/>
</dbReference>
<dbReference type="SUPFAM" id="SSF54534">
    <property type="entry name" value="FKBP-like"/>
    <property type="match status" value="1"/>
</dbReference>
<evidence type="ECO:0000256" key="6">
    <source>
        <dbReference type="ARBA" id="ARBA00023186"/>
    </source>
</evidence>
<comment type="subcellular location">
    <subcellularLocation>
        <location evidence="9">Cytoplasm</location>
    </subcellularLocation>
    <text evidence="9">About half TF is bound to the ribosome near the polypeptide exit tunnel while the other half is free in the cytoplasm.</text>
</comment>
<organism evidence="13 14">
    <name type="scientific">Candidatus Magasanikbacteria bacterium GW2011_GWA2_56_11</name>
    <dbReference type="NCBI Taxonomy" id="1619044"/>
    <lineage>
        <taxon>Bacteria</taxon>
        <taxon>Candidatus Magasanikiibacteriota</taxon>
    </lineage>
</organism>
<comment type="function">
    <text evidence="9">Involved in protein export. Acts as a chaperone by maintaining the newly synthesized protein in an open conformation. Functions as a peptidyl-prolyl cis-trans isomerase.</text>
</comment>
<evidence type="ECO:0000256" key="8">
    <source>
        <dbReference type="ARBA" id="ARBA00029986"/>
    </source>
</evidence>
<accession>A0A0G2AKZ2</accession>
<dbReference type="InterPro" id="IPR037041">
    <property type="entry name" value="Trigger_fac_C_sf"/>
</dbReference>
<evidence type="ECO:0000256" key="3">
    <source>
        <dbReference type="ARBA" id="ARBA00013194"/>
    </source>
</evidence>
<comment type="similarity">
    <text evidence="2 9">Belongs to the FKBP-type PPIase family. Tig subfamily.</text>
</comment>
<dbReference type="Gene3D" id="3.30.70.1050">
    <property type="entry name" value="Trigger factor ribosome-binding domain"/>
    <property type="match status" value="1"/>
</dbReference>
<dbReference type="SUPFAM" id="SSF109998">
    <property type="entry name" value="Triger factor/SurA peptide-binding domain-like"/>
    <property type="match status" value="1"/>
</dbReference>
<dbReference type="Gene3D" id="3.10.50.40">
    <property type="match status" value="1"/>
</dbReference>
<comment type="caution">
    <text evidence="13">The sequence shown here is derived from an EMBL/GenBank/DDBJ whole genome shotgun (WGS) entry which is preliminary data.</text>
</comment>
<dbReference type="STRING" id="1619044.UY92_C0012G0016"/>
<keyword evidence="7 9" id="KW-0413">Isomerase</keyword>
<keyword evidence="5 9" id="KW-0697">Rotamase</keyword>
<keyword evidence="6 9" id="KW-0143">Chaperone</keyword>
<dbReference type="InterPro" id="IPR001179">
    <property type="entry name" value="PPIase_FKBP_dom"/>
</dbReference>
<keyword evidence="9" id="KW-0963">Cytoplasm</keyword>
<evidence type="ECO:0000259" key="10">
    <source>
        <dbReference type="Pfam" id="PF00254"/>
    </source>
</evidence>